<feature type="domain" description="Acyltransferase 3" evidence="2">
    <location>
        <begin position="16"/>
        <end position="348"/>
    </location>
</feature>
<dbReference type="PANTHER" id="PTHR23028">
    <property type="entry name" value="ACETYLTRANSFERASE"/>
    <property type="match status" value="1"/>
</dbReference>
<feature type="transmembrane region" description="Helical" evidence="1">
    <location>
        <begin position="170"/>
        <end position="198"/>
    </location>
</feature>
<dbReference type="AlphaFoldDB" id="A0A6C0XZZ9"/>
<evidence type="ECO:0000313" key="4">
    <source>
        <dbReference type="Proteomes" id="UP000503440"/>
    </source>
</evidence>
<dbReference type="Pfam" id="PF01757">
    <property type="entry name" value="Acyl_transf_3"/>
    <property type="match status" value="1"/>
</dbReference>
<evidence type="ECO:0000259" key="2">
    <source>
        <dbReference type="Pfam" id="PF01757"/>
    </source>
</evidence>
<feature type="transmembrane region" description="Helical" evidence="1">
    <location>
        <begin position="137"/>
        <end position="158"/>
    </location>
</feature>
<dbReference type="RefSeq" id="WP_163145487.1">
    <property type="nucleotide sequence ID" value="NZ_CP044455.1"/>
</dbReference>
<feature type="transmembrane region" description="Helical" evidence="1">
    <location>
        <begin position="236"/>
        <end position="256"/>
    </location>
</feature>
<dbReference type="GO" id="GO:0016747">
    <property type="term" value="F:acyltransferase activity, transferring groups other than amino-acyl groups"/>
    <property type="evidence" value="ECO:0007669"/>
    <property type="project" value="InterPro"/>
</dbReference>
<evidence type="ECO:0000313" key="3">
    <source>
        <dbReference type="EMBL" id="QIC69469.1"/>
    </source>
</evidence>
<protein>
    <submittedName>
        <fullName evidence="3">Acyltransferase</fullName>
    </submittedName>
</protein>
<keyword evidence="3" id="KW-0808">Transferase</keyword>
<feature type="transmembrane region" description="Helical" evidence="1">
    <location>
        <begin position="204"/>
        <end position="224"/>
    </location>
</feature>
<feature type="transmembrane region" description="Helical" evidence="1">
    <location>
        <begin position="94"/>
        <end position="117"/>
    </location>
</feature>
<gene>
    <name evidence="3" type="ORF">FSC09_03115</name>
</gene>
<keyword evidence="3" id="KW-0012">Acyltransferase</keyword>
<feature type="transmembrane region" description="Helical" evidence="1">
    <location>
        <begin position="50"/>
        <end position="68"/>
    </location>
</feature>
<keyword evidence="1" id="KW-0812">Transmembrane</keyword>
<name>A0A6C0XZZ9_9GAMM</name>
<organism evidence="3 4">
    <name type="scientific">Acinetobacter indicus</name>
    <dbReference type="NCBI Taxonomy" id="756892"/>
    <lineage>
        <taxon>Bacteria</taxon>
        <taxon>Pseudomonadati</taxon>
        <taxon>Pseudomonadota</taxon>
        <taxon>Gammaproteobacteria</taxon>
        <taxon>Moraxellales</taxon>
        <taxon>Moraxellaceae</taxon>
        <taxon>Acinetobacter</taxon>
    </lineage>
</organism>
<feature type="transmembrane region" description="Helical" evidence="1">
    <location>
        <begin position="333"/>
        <end position="353"/>
    </location>
</feature>
<feature type="transmembrane region" description="Helical" evidence="1">
    <location>
        <begin position="268"/>
        <end position="285"/>
    </location>
</feature>
<proteinExistence type="predicted"/>
<keyword evidence="1" id="KW-1133">Transmembrane helix</keyword>
<reference evidence="3 4" key="1">
    <citation type="submission" date="2019-09" db="EMBL/GenBank/DDBJ databases">
        <title>Non-baumannii Acinetobacter spp. carrying blaNDM-1 isolated in China.</title>
        <authorList>
            <person name="Cui C."/>
            <person name="Chen C."/>
            <person name="Sun J."/>
            <person name="Liu Y."/>
        </authorList>
    </citation>
    <scope>NUCLEOTIDE SEQUENCE [LARGE SCALE GENOMIC DNA]</scope>
    <source>
        <strain evidence="3 4">B18</strain>
    </source>
</reference>
<sequence>MFWHYRPLSPQLSLQLESLRGWSAILVLFSHCFQAFIGPLDQTLYSGVRLLGQAAVMMFFVLSGYLIGHSIRHNIHRHRQFSGLAYSRQRCQRILGPFLFAMLLTLLLYALAPYFFASGSHNIEASQSFMIRHSYDISAADFLGSLFFVNGFVTPTVSANAALWSLSYEVWFYVLAGCLVTFRPGSILLFLTLLLGLSLLNIQFLIYFLVWLLAFAFAFASPAWSKQIPAAQLHYFKSGFLLLAVLIALFDAYQFHSIYLAQYYTGENFRLFNLCIGIAAACWLLQLARGERQIQVIWPASAQFSYTLYITHFPLLIFILGCFPFTLQHGLGVALLSLIITMAVLIGFAWLVAQKLEPPRRIERHLS</sequence>
<feature type="transmembrane region" description="Helical" evidence="1">
    <location>
        <begin position="21"/>
        <end position="38"/>
    </location>
</feature>
<feature type="transmembrane region" description="Helical" evidence="1">
    <location>
        <begin position="306"/>
        <end position="327"/>
    </location>
</feature>
<dbReference type="InterPro" id="IPR002656">
    <property type="entry name" value="Acyl_transf_3_dom"/>
</dbReference>
<keyword evidence="1" id="KW-0472">Membrane</keyword>
<dbReference type="EMBL" id="CP044455">
    <property type="protein sequence ID" value="QIC69469.1"/>
    <property type="molecule type" value="Genomic_DNA"/>
</dbReference>
<dbReference type="Proteomes" id="UP000503440">
    <property type="component" value="Chromosome"/>
</dbReference>
<evidence type="ECO:0000256" key="1">
    <source>
        <dbReference type="SAM" id="Phobius"/>
    </source>
</evidence>
<accession>A0A6C0XZZ9</accession>
<dbReference type="InterPro" id="IPR050879">
    <property type="entry name" value="Acyltransferase_3"/>
</dbReference>